<dbReference type="GO" id="GO:0005829">
    <property type="term" value="C:cytosol"/>
    <property type="evidence" value="ECO:0007669"/>
    <property type="project" value="TreeGrafter"/>
</dbReference>
<keyword evidence="4" id="KW-1185">Reference proteome</keyword>
<dbReference type="GO" id="GO:0006281">
    <property type="term" value="P:DNA repair"/>
    <property type="evidence" value="ECO:0007669"/>
    <property type="project" value="InterPro"/>
</dbReference>
<proteinExistence type="inferred from homology"/>
<dbReference type="Pfam" id="PF11799">
    <property type="entry name" value="IMS_C"/>
    <property type="match status" value="1"/>
</dbReference>
<evidence type="ECO:0000313" key="3">
    <source>
        <dbReference type="EMBL" id="TCT25656.1"/>
    </source>
</evidence>
<protein>
    <submittedName>
        <fullName evidence="3">DNA polymerase V</fullName>
    </submittedName>
</protein>
<dbReference type="Gene3D" id="3.40.1170.60">
    <property type="match status" value="1"/>
</dbReference>
<evidence type="ECO:0000313" key="4">
    <source>
        <dbReference type="Proteomes" id="UP000294650"/>
    </source>
</evidence>
<dbReference type="InterPro" id="IPR043128">
    <property type="entry name" value="Rev_trsase/Diguanyl_cyclase"/>
</dbReference>
<reference evidence="3 4" key="1">
    <citation type="submission" date="2019-03" db="EMBL/GenBank/DDBJ databases">
        <title>Genomic Encyclopedia of Type Strains, Phase IV (KMG-IV): sequencing the most valuable type-strain genomes for metagenomic binning, comparative biology and taxonomic classification.</title>
        <authorList>
            <person name="Goeker M."/>
        </authorList>
    </citation>
    <scope>NUCLEOTIDE SEQUENCE [LARGE SCALE GENOMIC DNA]</scope>
    <source>
        <strain evidence="3 4">DSM 25894</strain>
    </source>
</reference>
<dbReference type="GO" id="GO:0003684">
    <property type="term" value="F:damaged DNA binding"/>
    <property type="evidence" value="ECO:0007669"/>
    <property type="project" value="InterPro"/>
</dbReference>
<dbReference type="InterPro" id="IPR053848">
    <property type="entry name" value="IMS_HHH_1"/>
</dbReference>
<comment type="caution">
    <text evidence="3">The sequence shown here is derived from an EMBL/GenBank/DDBJ whole genome shotgun (WGS) entry which is preliminary data.</text>
</comment>
<dbReference type="PANTHER" id="PTHR11076:SF35">
    <property type="entry name" value="DNA REPAIR PROTEIN HOMOLOG YOBH"/>
    <property type="match status" value="1"/>
</dbReference>
<dbReference type="AlphaFoldDB" id="A0A4R3NEK0"/>
<accession>A0A4R3NEK0</accession>
<dbReference type="Gene3D" id="1.10.150.20">
    <property type="entry name" value="5' to 3' exonuclease, C-terminal subdomain"/>
    <property type="match status" value="1"/>
</dbReference>
<dbReference type="Gene3D" id="3.30.70.270">
    <property type="match status" value="1"/>
</dbReference>
<dbReference type="Pfam" id="PF21999">
    <property type="entry name" value="IMS_HHH_1"/>
    <property type="match status" value="1"/>
</dbReference>
<dbReference type="InterPro" id="IPR050116">
    <property type="entry name" value="DNA_polymerase-Y"/>
</dbReference>
<feature type="domain" description="UmuC" evidence="2">
    <location>
        <begin position="16"/>
        <end position="203"/>
    </location>
</feature>
<dbReference type="InterPro" id="IPR036775">
    <property type="entry name" value="DNA_pol_Y-fam_lit_finger_sf"/>
</dbReference>
<dbReference type="SUPFAM" id="SSF56672">
    <property type="entry name" value="DNA/RNA polymerases"/>
    <property type="match status" value="1"/>
</dbReference>
<dbReference type="InterPro" id="IPR001126">
    <property type="entry name" value="UmuC"/>
</dbReference>
<dbReference type="GO" id="GO:0009432">
    <property type="term" value="P:SOS response"/>
    <property type="evidence" value="ECO:0007669"/>
    <property type="project" value="TreeGrafter"/>
</dbReference>
<dbReference type="Gene3D" id="3.30.1490.100">
    <property type="entry name" value="DNA polymerase, Y-family, little finger domain"/>
    <property type="match status" value="1"/>
</dbReference>
<dbReference type="RefSeq" id="WP_243646751.1">
    <property type="nucleotide sequence ID" value="NZ_SMAN01000003.1"/>
</dbReference>
<sequence length="424" mass="47564">MKNSVVDYESLPERKVLCIDMKSFYASCAAVARGLNPLTCHLAVVADVERPGSVVLAASPALKKDFGIRTGNRLFEIPDDPRVVIVPAQMKLYLEVSVEVTRLFHRFVPKESIHTYSVDESFLEISGTEKLWGDAWTLARRIRRELEETFQLPCAIGIGPNMLMAKLCLDLEAKKKGIAEWTYKDVPEKLWPISPLSQMWGIGSRLERRLNRMGITTVGQLAHFPLKKLEKAFGIMGNQLFYHAHGVDLSELGAPILQGQISFGKSQILMRDYPDPEEVRYVILEMCEEVARRARESGKAGRTVSLGISYSKNDGGGGFYRSRTMDAPTNITSELFAVCIQLFEKFYTGKTVRKISIALSNILEDHYIQLSLFDQSREKKRNLGYAMDAIRSKYGSDALLRAVSFTEAGTALHRSKLVGGHYAE</sequence>
<dbReference type="CDD" id="cd01700">
    <property type="entry name" value="PolY_Pol_V_umuC"/>
    <property type="match status" value="1"/>
</dbReference>
<evidence type="ECO:0000256" key="1">
    <source>
        <dbReference type="ARBA" id="ARBA00010945"/>
    </source>
</evidence>
<dbReference type="GO" id="GO:0003887">
    <property type="term" value="F:DNA-directed DNA polymerase activity"/>
    <property type="evidence" value="ECO:0007669"/>
    <property type="project" value="InterPro"/>
</dbReference>
<evidence type="ECO:0000259" key="2">
    <source>
        <dbReference type="PROSITE" id="PS50173"/>
    </source>
</evidence>
<dbReference type="InterPro" id="IPR017961">
    <property type="entry name" value="DNA_pol_Y-fam_little_finger"/>
</dbReference>
<dbReference type="SUPFAM" id="SSF100879">
    <property type="entry name" value="Lesion bypass DNA polymerase (Y-family), little finger domain"/>
    <property type="match status" value="1"/>
</dbReference>
<organism evidence="3 4">
    <name type="scientific">Melghiribacillus thermohalophilus</name>
    <dbReference type="NCBI Taxonomy" id="1324956"/>
    <lineage>
        <taxon>Bacteria</taxon>
        <taxon>Bacillati</taxon>
        <taxon>Bacillota</taxon>
        <taxon>Bacilli</taxon>
        <taxon>Bacillales</taxon>
        <taxon>Bacillaceae</taxon>
        <taxon>Melghiribacillus</taxon>
    </lineage>
</organism>
<dbReference type="PROSITE" id="PS50173">
    <property type="entry name" value="UMUC"/>
    <property type="match status" value="1"/>
</dbReference>
<name>A0A4R3NEK0_9BACI</name>
<dbReference type="InterPro" id="IPR043502">
    <property type="entry name" value="DNA/RNA_pol_sf"/>
</dbReference>
<dbReference type="Proteomes" id="UP000294650">
    <property type="component" value="Unassembled WGS sequence"/>
</dbReference>
<dbReference type="EMBL" id="SMAN01000003">
    <property type="protein sequence ID" value="TCT25656.1"/>
    <property type="molecule type" value="Genomic_DNA"/>
</dbReference>
<dbReference type="GO" id="GO:0042276">
    <property type="term" value="P:error-prone translesion synthesis"/>
    <property type="evidence" value="ECO:0007669"/>
    <property type="project" value="TreeGrafter"/>
</dbReference>
<gene>
    <name evidence="3" type="ORF">EDD68_103211</name>
</gene>
<dbReference type="PANTHER" id="PTHR11076">
    <property type="entry name" value="DNA REPAIR POLYMERASE UMUC / TRANSFERASE FAMILY MEMBER"/>
    <property type="match status" value="1"/>
</dbReference>
<dbReference type="Pfam" id="PF00817">
    <property type="entry name" value="IMS"/>
    <property type="match status" value="1"/>
</dbReference>
<comment type="similarity">
    <text evidence="1">Belongs to the DNA polymerase type-Y family.</text>
</comment>